<dbReference type="PANTHER" id="PTHR30093">
    <property type="entry name" value="GENERAL SECRETION PATHWAY PROTEIN G"/>
    <property type="match status" value="1"/>
</dbReference>
<comment type="caution">
    <text evidence="3">The sequence shown here is derived from an EMBL/GenBank/DDBJ whole genome shotgun (WGS) entry which is preliminary data.</text>
</comment>
<keyword evidence="1" id="KW-0488">Methylation</keyword>
<feature type="transmembrane region" description="Helical" evidence="2">
    <location>
        <begin position="12"/>
        <end position="35"/>
    </location>
</feature>
<dbReference type="RefSeq" id="WP_284384216.1">
    <property type="nucleotide sequence ID" value="NZ_BSNM01000027.1"/>
</dbReference>
<dbReference type="AlphaFoldDB" id="A0AA37SFE3"/>
<organism evidence="3 4">
    <name type="scientific">Litoribrevibacter albus</name>
    <dbReference type="NCBI Taxonomy" id="1473156"/>
    <lineage>
        <taxon>Bacteria</taxon>
        <taxon>Pseudomonadati</taxon>
        <taxon>Pseudomonadota</taxon>
        <taxon>Gammaproteobacteria</taxon>
        <taxon>Oceanospirillales</taxon>
        <taxon>Oceanospirillaceae</taxon>
        <taxon>Litoribrevibacter</taxon>
    </lineage>
</organism>
<dbReference type="SUPFAM" id="SSF54523">
    <property type="entry name" value="Pili subunits"/>
    <property type="match status" value="1"/>
</dbReference>
<dbReference type="InterPro" id="IPR031982">
    <property type="entry name" value="PilE-like"/>
</dbReference>
<dbReference type="PRINTS" id="PR00813">
    <property type="entry name" value="BCTERIALGSPG"/>
</dbReference>
<dbReference type="InterPro" id="IPR045584">
    <property type="entry name" value="Pilin-like"/>
</dbReference>
<reference evidence="3" key="2">
    <citation type="submission" date="2023-01" db="EMBL/GenBank/DDBJ databases">
        <title>Draft genome sequence of Litoribrevibacter albus strain NBRC 110071.</title>
        <authorList>
            <person name="Sun Q."/>
            <person name="Mori K."/>
        </authorList>
    </citation>
    <scope>NUCLEOTIDE SEQUENCE</scope>
    <source>
        <strain evidence="3">NBRC 110071</strain>
    </source>
</reference>
<dbReference type="GO" id="GO:0043683">
    <property type="term" value="P:type IV pilus assembly"/>
    <property type="evidence" value="ECO:0007669"/>
    <property type="project" value="InterPro"/>
</dbReference>
<name>A0AA37SFE3_9GAMM</name>
<keyword evidence="4" id="KW-1185">Reference proteome</keyword>
<dbReference type="PANTHER" id="PTHR30093:SF47">
    <property type="entry name" value="TYPE IV PILUS NON-CORE MINOR PILIN PILE"/>
    <property type="match status" value="1"/>
</dbReference>
<keyword evidence="2" id="KW-0812">Transmembrane</keyword>
<evidence type="ECO:0000256" key="1">
    <source>
        <dbReference type="ARBA" id="ARBA00022481"/>
    </source>
</evidence>
<dbReference type="PROSITE" id="PS00409">
    <property type="entry name" value="PROKAR_NTER_METHYL"/>
    <property type="match status" value="1"/>
</dbReference>
<dbReference type="Proteomes" id="UP001161389">
    <property type="component" value="Unassembled WGS sequence"/>
</dbReference>
<gene>
    <name evidence="3" type="primary">pilE_3</name>
    <name evidence="3" type="ORF">GCM10007876_41580</name>
</gene>
<dbReference type="Gene3D" id="3.30.700.10">
    <property type="entry name" value="Glycoprotein, Type 4 Pilin"/>
    <property type="match status" value="1"/>
</dbReference>
<dbReference type="Pfam" id="PF07963">
    <property type="entry name" value="N_methyl"/>
    <property type="match status" value="1"/>
</dbReference>
<evidence type="ECO:0000313" key="4">
    <source>
        <dbReference type="Proteomes" id="UP001161389"/>
    </source>
</evidence>
<dbReference type="InterPro" id="IPR012902">
    <property type="entry name" value="N_methyl_site"/>
</dbReference>
<proteinExistence type="predicted"/>
<sequence length="151" mass="16403">MINQNISRSKGFTLVELMVVIAIIGIIAVIAFPSYQEFIRTGYRADAMATMIELTTEMEQYKFERQTYKGAATGGGDTGVPDENLLMALDEGVTNHYVVTISSASRDGYLLKAQPKGSQEDDACGVITIGKTGVFNYAPLDGSDPPDYCEK</sequence>
<dbReference type="NCBIfam" id="TIGR02532">
    <property type="entry name" value="IV_pilin_GFxxxE"/>
    <property type="match status" value="1"/>
</dbReference>
<protein>
    <submittedName>
        <fullName evidence="3">Type IV minor pilin protein PilE</fullName>
    </submittedName>
</protein>
<evidence type="ECO:0000313" key="3">
    <source>
        <dbReference type="EMBL" id="GLQ33678.1"/>
    </source>
</evidence>
<keyword evidence="2" id="KW-0472">Membrane</keyword>
<accession>A0AA37SFE3</accession>
<evidence type="ECO:0000256" key="2">
    <source>
        <dbReference type="SAM" id="Phobius"/>
    </source>
</evidence>
<dbReference type="GO" id="GO:0015627">
    <property type="term" value="C:type II protein secretion system complex"/>
    <property type="evidence" value="ECO:0007669"/>
    <property type="project" value="InterPro"/>
</dbReference>
<dbReference type="EMBL" id="BSNM01000027">
    <property type="protein sequence ID" value="GLQ33678.1"/>
    <property type="molecule type" value="Genomic_DNA"/>
</dbReference>
<keyword evidence="2" id="KW-1133">Transmembrane helix</keyword>
<dbReference type="Pfam" id="PF16732">
    <property type="entry name" value="ComP_DUS"/>
    <property type="match status" value="1"/>
</dbReference>
<dbReference type="GO" id="GO:0015628">
    <property type="term" value="P:protein secretion by the type II secretion system"/>
    <property type="evidence" value="ECO:0007669"/>
    <property type="project" value="InterPro"/>
</dbReference>
<dbReference type="InterPro" id="IPR000983">
    <property type="entry name" value="Bac_GSPG_pilin"/>
</dbReference>
<reference evidence="3" key="1">
    <citation type="journal article" date="2014" name="Int. J. Syst. Evol. Microbiol.">
        <title>Complete genome sequence of Corynebacterium casei LMG S-19264T (=DSM 44701T), isolated from a smear-ripened cheese.</title>
        <authorList>
            <consortium name="US DOE Joint Genome Institute (JGI-PGF)"/>
            <person name="Walter F."/>
            <person name="Albersmeier A."/>
            <person name="Kalinowski J."/>
            <person name="Ruckert C."/>
        </authorList>
    </citation>
    <scope>NUCLEOTIDE SEQUENCE</scope>
    <source>
        <strain evidence="3">NBRC 110071</strain>
    </source>
</reference>